<reference evidence="1" key="1">
    <citation type="submission" date="2018-02" db="EMBL/GenBank/DDBJ databases">
        <title>Rhizophora mucronata_Transcriptome.</title>
        <authorList>
            <person name="Meera S.P."/>
            <person name="Sreeshan A."/>
            <person name="Augustine A."/>
        </authorList>
    </citation>
    <scope>NUCLEOTIDE SEQUENCE</scope>
    <source>
        <tissue evidence="1">Leaf</tissue>
    </source>
</reference>
<organism evidence="1">
    <name type="scientific">Rhizophora mucronata</name>
    <name type="common">Asiatic mangrove</name>
    <dbReference type="NCBI Taxonomy" id="61149"/>
    <lineage>
        <taxon>Eukaryota</taxon>
        <taxon>Viridiplantae</taxon>
        <taxon>Streptophyta</taxon>
        <taxon>Embryophyta</taxon>
        <taxon>Tracheophyta</taxon>
        <taxon>Spermatophyta</taxon>
        <taxon>Magnoliopsida</taxon>
        <taxon>eudicotyledons</taxon>
        <taxon>Gunneridae</taxon>
        <taxon>Pentapetalae</taxon>
        <taxon>rosids</taxon>
        <taxon>fabids</taxon>
        <taxon>Malpighiales</taxon>
        <taxon>Rhizophoraceae</taxon>
        <taxon>Rhizophora</taxon>
    </lineage>
</organism>
<dbReference type="EMBL" id="GGEC01078810">
    <property type="protein sequence ID" value="MBX59294.1"/>
    <property type="molecule type" value="Transcribed_RNA"/>
</dbReference>
<name>A0A2P2PX25_RHIMU</name>
<proteinExistence type="predicted"/>
<sequence length="12" mass="1350">MLMLLSGQGTLW</sequence>
<protein>
    <submittedName>
        <fullName evidence="1">Uncharacterized protein</fullName>
    </submittedName>
</protein>
<evidence type="ECO:0000313" key="1">
    <source>
        <dbReference type="EMBL" id="MBX59294.1"/>
    </source>
</evidence>
<accession>A0A2P2PX25</accession>